<comment type="caution">
    <text evidence="2">The sequence shown here is derived from an EMBL/GenBank/DDBJ whole genome shotgun (WGS) entry which is preliminary data.</text>
</comment>
<reference evidence="2" key="1">
    <citation type="submission" date="2024-01" db="EMBL/GenBank/DDBJ databases">
        <authorList>
            <person name="Webb A."/>
        </authorList>
    </citation>
    <scope>NUCLEOTIDE SEQUENCE</scope>
    <source>
        <strain evidence="2">Pm1</strain>
    </source>
</reference>
<sequence length="162" mass="18134">MPLKWFRPHHQCSFPTTIEDDETILSSTTVVNPKGKWGKSDAQRSRRSHSHGPGLRALMGLAGPTMSMDLNAAATEEDQRRILYQTKTRRRFTVHGFSSHSKQKDLERSCSTAFSGPSQLTSTSLDRTHSSRNVHTRSPQLPPMSTPRPTSHPSIIFIDCPP</sequence>
<evidence type="ECO:0000256" key="1">
    <source>
        <dbReference type="SAM" id="MobiDB-lite"/>
    </source>
</evidence>
<dbReference type="Proteomes" id="UP001162060">
    <property type="component" value="Unassembled WGS sequence"/>
</dbReference>
<evidence type="ECO:0000313" key="2">
    <source>
        <dbReference type="EMBL" id="CAK7922016.1"/>
    </source>
</evidence>
<dbReference type="AlphaFoldDB" id="A0AAV1TIL7"/>
<protein>
    <submittedName>
        <fullName evidence="2">Uncharacterized protein</fullName>
    </submittedName>
</protein>
<dbReference type="EMBL" id="CAKLBY020000065">
    <property type="protein sequence ID" value="CAK7922016.1"/>
    <property type="molecule type" value="Genomic_DNA"/>
</dbReference>
<name>A0AAV1TIL7_9STRA</name>
<accession>A0AAV1TIL7</accession>
<feature type="region of interest" description="Disordered" evidence="1">
    <location>
        <begin position="110"/>
        <end position="162"/>
    </location>
</feature>
<feature type="region of interest" description="Disordered" evidence="1">
    <location>
        <begin position="32"/>
        <end position="56"/>
    </location>
</feature>
<feature type="compositionally biased region" description="Polar residues" evidence="1">
    <location>
        <begin position="110"/>
        <end position="129"/>
    </location>
</feature>
<organism evidence="2 3">
    <name type="scientific">Peronospora matthiolae</name>
    <dbReference type="NCBI Taxonomy" id="2874970"/>
    <lineage>
        <taxon>Eukaryota</taxon>
        <taxon>Sar</taxon>
        <taxon>Stramenopiles</taxon>
        <taxon>Oomycota</taxon>
        <taxon>Peronosporomycetes</taxon>
        <taxon>Peronosporales</taxon>
        <taxon>Peronosporaceae</taxon>
        <taxon>Peronospora</taxon>
    </lineage>
</organism>
<proteinExistence type="predicted"/>
<evidence type="ECO:0000313" key="3">
    <source>
        <dbReference type="Proteomes" id="UP001162060"/>
    </source>
</evidence>
<gene>
    <name evidence="2" type="ORF">PM001_LOCUS7416</name>
</gene>